<dbReference type="PANTHER" id="PTHR31644">
    <property type="entry name" value="TRANSCRIPTIONAL ACTIVATOR ARO80-RELATED"/>
    <property type="match status" value="1"/>
</dbReference>
<dbReference type="VEuPathDB" id="FungiDB:ASPCADRAFT_172714"/>
<proteinExistence type="predicted"/>
<evidence type="ECO:0000256" key="6">
    <source>
        <dbReference type="SAM" id="MobiDB-lite"/>
    </source>
</evidence>
<dbReference type="GO" id="GO:0000981">
    <property type="term" value="F:DNA-binding transcription factor activity, RNA polymerase II-specific"/>
    <property type="evidence" value="ECO:0007669"/>
    <property type="project" value="InterPro"/>
</dbReference>
<dbReference type="PROSITE" id="PS00463">
    <property type="entry name" value="ZN2_CY6_FUNGAL_1"/>
    <property type="match status" value="1"/>
</dbReference>
<sequence>MTKSTGVRLYRACLRCRQRKTKCDLQYTGDDYPEPCSKCSSEGSRCILATSNRGGDYSRFRGRRYDPTEIQPTMGSAVPKGKENPDLPQNGTPGLHGNGPGYGGIQNPLEALQILAQTAANAGEAEKVFSSQTLQGLPGIQPISEDQYQSQVHFIPSMMSTEMIREGIISKHNVAPLLQYYAANYHPYFPIVGSSLLSNTSPEHLWATEGFLLASVLTIATQSRPDHQLLHTRLRRHIDQLILRVALAARSVRNVGSVEGLLLLAEWMPHLMGSDGQFQESQSQQSSTYDEDCVAWNLIGLAVRQAYLLQLDKQSFPVEVESEPHGITCRKRLAWIFTYLADRQISIQMGQAFWCRGPGLSTRFSTQDYPSLQPAMTGGIDYAAFMQAQVELTTIFGNIHDILYASKSRTLQLMLMGDYSKYLDDGAKAMGMWKGIWSKVDVPSSLSCLLTLQFEYLKLYVNAFAFQAVIYRAYKKPTMSNQGESDSFFPDSIMGSPDARHIYAAIDAAKMLLQHLVGGTISGHHVKFLPIRYYLYEIYASVFLFKAHAIGAIHSDEYQTCFILTTQFISLLEAAGSTPTHIASRYAELLKRLWCHEKPKLQDSAQRDILPALDRPSNMPSMADGILQTSSADNESATAAVPDVFTDMLHMDLGRITDLGNEDGTFFSSLPFFRGFQDEAYLMDWGPRGSEG</sequence>
<dbReference type="OMA" id="PTRFYLY"/>
<dbReference type="Proteomes" id="UP000188318">
    <property type="component" value="Unassembled WGS sequence"/>
</dbReference>
<feature type="domain" description="Zn(2)-C6 fungal-type" evidence="7">
    <location>
        <begin position="12"/>
        <end position="48"/>
    </location>
</feature>
<keyword evidence="2" id="KW-0805">Transcription regulation</keyword>
<dbReference type="GO" id="GO:0003677">
    <property type="term" value="F:DNA binding"/>
    <property type="evidence" value="ECO:0007669"/>
    <property type="project" value="UniProtKB-KW"/>
</dbReference>
<dbReference type="SMART" id="SM00066">
    <property type="entry name" value="GAL4"/>
    <property type="match status" value="1"/>
</dbReference>
<dbReference type="EMBL" id="KV907503">
    <property type="protein sequence ID" value="OOF93861.1"/>
    <property type="molecule type" value="Genomic_DNA"/>
</dbReference>
<keyword evidence="5" id="KW-0539">Nucleus</keyword>
<accession>A0A1R3RHB0</accession>
<dbReference type="GO" id="GO:0005634">
    <property type="term" value="C:nucleus"/>
    <property type="evidence" value="ECO:0007669"/>
    <property type="project" value="TreeGrafter"/>
</dbReference>
<dbReference type="Gene3D" id="4.10.240.10">
    <property type="entry name" value="Zn(2)-C6 fungal-type DNA-binding domain"/>
    <property type="match status" value="1"/>
</dbReference>
<dbReference type="PROSITE" id="PS50048">
    <property type="entry name" value="ZN2_CY6_FUNGAL_2"/>
    <property type="match status" value="1"/>
</dbReference>
<dbReference type="InterPro" id="IPR036864">
    <property type="entry name" value="Zn2-C6_fun-type_DNA-bd_sf"/>
</dbReference>
<evidence type="ECO:0000256" key="1">
    <source>
        <dbReference type="ARBA" id="ARBA00022723"/>
    </source>
</evidence>
<dbReference type="InterPro" id="IPR001138">
    <property type="entry name" value="Zn2Cys6_DnaBD"/>
</dbReference>
<dbReference type="AlphaFoldDB" id="A0A1R3RHB0"/>
<dbReference type="InterPro" id="IPR007219">
    <property type="entry name" value="XnlR_reg_dom"/>
</dbReference>
<evidence type="ECO:0000313" key="8">
    <source>
        <dbReference type="EMBL" id="OOF93861.1"/>
    </source>
</evidence>
<dbReference type="STRING" id="602072.A0A1R3RHB0"/>
<dbReference type="OrthoDB" id="5818554at2759"/>
<gene>
    <name evidence="8" type="ORF">ASPCADRAFT_172714</name>
</gene>
<dbReference type="GO" id="GO:0006351">
    <property type="term" value="P:DNA-templated transcription"/>
    <property type="evidence" value="ECO:0007669"/>
    <property type="project" value="InterPro"/>
</dbReference>
<evidence type="ECO:0000313" key="9">
    <source>
        <dbReference type="Proteomes" id="UP000188318"/>
    </source>
</evidence>
<reference evidence="9" key="1">
    <citation type="journal article" date="2017" name="Genome Biol.">
        <title>Comparative genomics reveals high biological diversity and specific adaptations in the industrially and medically important fungal genus Aspergillus.</title>
        <authorList>
            <person name="de Vries R.P."/>
            <person name="Riley R."/>
            <person name="Wiebenga A."/>
            <person name="Aguilar-Osorio G."/>
            <person name="Amillis S."/>
            <person name="Uchima C.A."/>
            <person name="Anderluh G."/>
            <person name="Asadollahi M."/>
            <person name="Askin M."/>
            <person name="Barry K."/>
            <person name="Battaglia E."/>
            <person name="Bayram O."/>
            <person name="Benocci T."/>
            <person name="Braus-Stromeyer S.A."/>
            <person name="Caldana C."/>
            <person name="Canovas D."/>
            <person name="Cerqueira G.C."/>
            <person name="Chen F."/>
            <person name="Chen W."/>
            <person name="Choi C."/>
            <person name="Clum A."/>
            <person name="Dos Santos R.A."/>
            <person name="Damasio A.R."/>
            <person name="Diallinas G."/>
            <person name="Emri T."/>
            <person name="Fekete E."/>
            <person name="Flipphi M."/>
            <person name="Freyberg S."/>
            <person name="Gallo A."/>
            <person name="Gournas C."/>
            <person name="Habgood R."/>
            <person name="Hainaut M."/>
            <person name="Harispe M.L."/>
            <person name="Henrissat B."/>
            <person name="Hilden K.S."/>
            <person name="Hope R."/>
            <person name="Hossain A."/>
            <person name="Karabika E."/>
            <person name="Karaffa L."/>
            <person name="Karanyi Z."/>
            <person name="Krasevec N."/>
            <person name="Kuo A."/>
            <person name="Kusch H."/>
            <person name="LaButti K."/>
            <person name="Lagendijk E.L."/>
            <person name="Lapidus A."/>
            <person name="Levasseur A."/>
            <person name="Lindquist E."/>
            <person name="Lipzen A."/>
            <person name="Logrieco A.F."/>
            <person name="MacCabe A."/>
            <person name="Maekelae M.R."/>
            <person name="Malavazi I."/>
            <person name="Melin P."/>
            <person name="Meyer V."/>
            <person name="Mielnichuk N."/>
            <person name="Miskei M."/>
            <person name="Molnar A.P."/>
            <person name="Mule G."/>
            <person name="Ngan C.Y."/>
            <person name="Orejas M."/>
            <person name="Orosz E."/>
            <person name="Ouedraogo J.P."/>
            <person name="Overkamp K.M."/>
            <person name="Park H.-S."/>
            <person name="Perrone G."/>
            <person name="Piumi F."/>
            <person name="Punt P.J."/>
            <person name="Ram A.F."/>
            <person name="Ramon A."/>
            <person name="Rauscher S."/>
            <person name="Record E."/>
            <person name="Riano-Pachon D.M."/>
            <person name="Robert V."/>
            <person name="Roehrig J."/>
            <person name="Ruller R."/>
            <person name="Salamov A."/>
            <person name="Salih N.S."/>
            <person name="Samson R.A."/>
            <person name="Sandor E."/>
            <person name="Sanguinetti M."/>
            <person name="Schuetze T."/>
            <person name="Sepcic K."/>
            <person name="Shelest E."/>
            <person name="Sherlock G."/>
            <person name="Sophianopoulou V."/>
            <person name="Squina F.M."/>
            <person name="Sun H."/>
            <person name="Susca A."/>
            <person name="Todd R.B."/>
            <person name="Tsang A."/>
            <person name="Unkles S.E."/>
            <person name="van de Wiele N."/>
            <person name="van Rossen-Uffink D."/>
            <person name="Oliveira J.V."/>
            <person name="Vesth T.C."/>
            <person name="Visser J."/>
            <person name="Yu J.-H."/>
            <person name="Zhou M."/>
            <person name="Andersen M.R."/>
            <person name="Archer D.B."/>
            <person name="Baker S.E."/>
            <person name="Benoit I."/>
            <person name="Brakhage A.A."/>
            <person name="Braus G.H."/>
            <person name="Fischer R."/>
            <person name="Frisvad J.C."/>
            <person name="Goldman G.H."/>
            <person name="Houbraken J."/>
            <person name="Oakley B."/>
            <person name="Pocsi I."/>
            <person name="Scazzocchio C."/>
            <person name="Seiboth B."/>
            <person name="vanKuyk P.A."/>
            <person name="Wortman J."/>
            <person name="Dyer P.S."/>
            <person name="Grigoriev I.V."/>
        </authorList>
    </citation>
    <scope>NUCLEOTIDE SEQUENCE [LARGE SCALE GENOMIC DNA]</scope>
    <source>
        <strain evidence="9">ITEM 5010</strain>
    </source>
</reference>
<name>A0A1R3RHB0_ASPC5</name>
<dbReference type="SUPFAM" id="SSF57701">
    <property type="entry name" value="Zn2/Cys6 DNA-binding domain"/>
    <property type="match status" value="1"/>
</dbReference>
<keyword evidence="3" id="KW-0238">DNA-binding</keyword>
<dbReference type="CDD" id="cd12148">
    <property type="entry name" value="fungal_TF_MHR"/>
    <property type="match status" value="1"/>
</dbReference>
<evidence type="ECO:0000259" key="7">
    <source>
        <dbReference type="PROSITE" id="PS50048"/>
    </source>
</evidence>
<keyword evidence="9" id="KW-1185">Reference proteome</keyword>
<protein>
    <recommendedName>
        <fullName evidence="7">Zn(2)-C6 fungal-type domain-containing protein</fullName>
    </recommendedName>
</protein>
<organism evidence="8 9">
    <name type="scientific">Aspergillus carbonarius (strain ITEM 5010)</name>
    <dbReference type="NCBI Taxonomy" id="602072"/>
    <lineage>
        <taxon>Eukaryota</taxon>
        <taxon>Fungi</taxon>
        <taxon>Dikarya</taxon>
        <taxon>Ascomycota</taxon>
        <taxon>Pezizomycotina</taxon>
        <taxon>Eurotiomycetes</taxon>
        <taxon>Eurotiomycetidae</taxon>
        <taxon>Eurotiales</taxon>
        <taxon>Aspergillaceae</taxon>
        <taxon>Aspergillus</taxon>
        <taxon>Aspergillus subgen. Circumdati</taxon>
    </lineage>
</organism>
<feature type="compositionally biased region" description="Basic and acidic residues" evidence="6">
    <location>
        <begin position="58"/>
        <end position="67"/>
    </location>
</feature>
<dbReference type="GO" id="GO:0008270">
    <property type="term" value="F:zinc ion binding"/>
    <property type="evidence" value="ECO:0007669"/>
    <property type="project" value="InterPro"/>
</dbReference>
<evidence type="ECO:0000256" key="5">
    <source>
        <dbReference type="ARBA" id="ARBA00023242"/>
    </source>
</evidence>
<keyword evidence="1" id="KW-0479">Metal-binding</keyword>
<dbReference type="InterPro" id="IPR052780">
    <property type="entry name" value="AAA_Catabolism_Regulators"/>
</dbReference>
<keyword evidence="4" id="KW-0804">Transcription</keyword>
<dbReference type="Pfam" id="PF00172">
    <property type="entry name" value="Zn_clus"/>
    <property type="match status" value="1"/>
</dbReference>
<dbReference type="GO" id="GO:0009893">
    <property type="term" value="P:positive regulation of metabolic process"/>
    <property type="evidence" value="ECO:0007669"/>
    <property type="project" value="UniProtKB-ARBA"/>
</dbReference>
<dbReference type="Pfam" id="PF04082">
    <property type="entry name" value="Fungal_trans"/>
    <property type="match status" value="1"/>
</dbReference>
<dbReference type="PANTHER" id="PTHR31644:SF1">
    <property type="entry name" value="ZN(II)2CYS6 TRANSCRIPTION FACTOR (EUROFUNG)"/>
    <property type="match status" value="1"/>
</dbReference>
<dbReference type="SMART" id="SM00906">
    <property type="entry name" value="Fungal_trans"/>
    <property type="match status" value="1"/>
</dbReference>
<evidence type="ECO:0000256" key="4">
    <source>
        <dbReference type="ARBA" id="ARBA00023163"/>
    </source>
</evidence>
<dbReference type="CDD" id="cd00067">
    <property type="entry name" value="GAL4"/>
    <property type="match status" value="1"/>
</dbReference>
<feature type="region of interest" description="Disordered" evidence="6">
    <location>
        <begin position="58"/>
        <end position="95"/>
    </location>
</feature>
<evidence type="ECO:0000256" key="2">
    <source>
        <dbReference type="ARBA" id="ARBA00023015"/>
    </source>
</evidence>
<evidence type="ECO:0000256" key="3">
    <source>
        <dbReference type="ARBA" id="ARBA00023125"/>
    </source>
</evidence>